<feature type="non-terminal residue" evidence="1">
    <location>
        <position position="1"/>
    </location>
</feature>
<accession>A0ABN7XAM8</accession>
<reference evidence="1 2" key="1">
    <citation type="submission" date="2021-06" db="EMBL/GenBank/DDBJ databases">
        <authorList>
            <person name="Kallberg Y."/>
            <person name="Tangrot J."/>
            <person name="Rosling A."/>
        </authorList>
    </citation>
    <scope>NUCLEOTIDE SEQUENCE [LARGE SCALE GENOMIC DNA]</scope>
    <source>
        <strain evidence="1 2">120-4 pot B 10/14</strain>
    </source>
</reference>
<organism evidence="1 2">
    <name type="scientific">Gigaspora margarita</name>
    <dbReference type="NCBI Taxonomy" id="4874"/>
    <lineage>
        <taxon>Eukaryota</taxon>
        <taxon>Fungi</taxon>
        <taxon>Fungi incertae sedis</taxon>
        <taxon>Mucoromycota</taxon>
        <taxon>Glomeromycotina</taxon>
        <taxon>Glomeromycetes</taxon>
        <taxon>Diversisporales</taxon>
        <taxon>Gigasporaceae</taxon>
        <taxon>Gigaspora</taxon>
    </lineage>
</organism>
<name>A0ABN7XAM8_GIGMA</name>
<evidence type="ECO:0000313" key="2">
    <source>
        <dbReference type="Proteomes" id="UP000789901"/>
    </source>
</evidence>
<keyword evidence="2" id="KW-1185">Reference proteome</keyword>
<sequence>SLFPVDRVPKFLQLYIYDTEFETNNRLSIMPKLRRDILEADHKLDQRVYNKPTASQVAAIWVEGSDPIEYAKRDVIVRS</sequence>
<comment type="caution">
    <text evidence="1">The sequence shown here is derived from an EMBL/GenBank/DDBJ whole genome shotgun (WGS) entry which is preliminary data.</text>
</comment>
<dbReference type="Proteomes" id="UP000789901">
    <property type="component" value="Unassembled WGS sequence"/>
</dbReference>
<feature type="non-terminal residue" evidence="1">
    <location>
        <position position="79"/>
    </location>
</feature>
<evidence type="ECO:0000313" key="1">
    <source>
        <dbReference type="EMBL" id="CAG8852196.1"/>
    </source>
</evidence>
<proteinExistence type="predicted"/>
<gene>
    <name evidence="1" type="ORF">GMARGA_LOCUS41109</name>
</gene>
<protein>
    <submittedName>
        <fullName evidence="1">38939_t:CDS:1</fullName>
    </submittedName>
</protein>
<dbReference type="EMBL" id="CAJVQB010110258">
    <property type="protein sequence ID" value="CAG8852196.1"/>
    <property type="molecule type" value="Genomic_DNA"/>
</dbReference>